<sequence length="390" mass="44697">MSSKLPWTRLFADKWVINLACLPSIEGNVYMRLRLQMLHTGEPLVNNLKVLAHYTGYSVKTFVKALDVLLSMGHIIRLEDGRLWNLDVEEEFNNSNGNLDKVSKTSRSKRLSERAQKAAIARWNKHKNDACDHAKAPENTENDAKNDAKVVKHDAKSMLKDAKHDAYDMLDDAYIYNINNNTNINSYNKKTNTIVLAKKENDFEDLKTNEQVDEPSEDHDCEKRADAIETVAEDQPAIHEQENIPKKAKRSKANRGCRLPDDFEPDYDFAIAEGLPPERVKVEIAKFRDYWKAKTGKDATKTDWQATWRNWVRRAIDDLTKGRNYGKPNIAQTEQQRGKSYRVAQYMSDIKNSDSAYKFLFGDDERTTIPLVTGTKTLDCRSGANYLTSQ</sequence>
<dbReference type="RefSeq" id="WP_254771038.1">
    <property type="nucleotide sequence ID" value="NZ_CP101114.1"/>
</dbReference>
<evidence type="ECO:0000313" key="2">
    <source>
        <dbReference type="Proteomes" id="UP001059475"/>
    </source>
</evidence>
<name>A0ABY5EVG4_9HYPH</name>
<gene>
    <name evidence="1" type="ORF">NMK50_04620</name>
</gene>
<reference evidence="1" key="1">
    <citation type="submission" date="2022-07" db="EMBL/GenBank/DDBJ databases">
        <title>First report of Bartonella spp. in marsupials in Brazil, with a description of Bartonella harrusi sp. nov. and new proposal for taxonomic reclassification of species of the genus Bartonella.</title>
        <authorList>
            <person name="Amaral R.B."/>
        </authorList>
    </citation>
    <scope>NUCLEOTIDE SEQUENCE</scope>
    <source>
        <strain evidence="1">117A</strain>
    </source>
</reference>
<accession>A0ABY5EVG4</accession>
<dbReference type="EMBL" id="CP101114">
    <property type="protein sequence ID" value="UTO29217.1"/>
    <property type="molecule type" value="Genomic_DNA"/>
</dbReference>
<dbReference type="Proteomes" id="UP001059475">
    <property type="component" value="Chromosome"/>
</dbReference>
<proteinExistence type="predicted"/>
<evidence type="ECO:0000313" key="1">
    <source>
        <dbReference type="EMBL" id="UTO29217.1"/>
    </source>
</evidence>
<protein>
    <submittedName>
        <fullName evidence="1">YdaU family protein</fullName>
    </submittedName>
</protein>
<keyword evidence="2" id="KW-1185">Reference proteome</keyword>
<organism evidence="1 2">
    <name type="scientific">Bartonella harrusi</name>
    <dbReference type="NCBI Taxonomy" id="2961895"/>
    <lineage>
        <taxon>Bacteria</taxon>
        <taxon>Pseudomonadati</taxon>
        <taxon>Pseudomonadota</taxon>
        <taxon>Alphaproteobacteria</taxon>
        <taxon>Hyphomicrobiales</taxon>
        <taxon>Bartonellaceae</taxon>
        <taxon>Bartonella</taxon>
    </lineage>
</organism>